<keyword evidence="3" id="KW-1185">Reference proteome</keyword>
<dbReference type="InterPro" id="IPR017946">
    <property type="entry name" value="PLC-like_Pdiesterase_TIM-brl"/>
</dbReference>
<evidence type="ECO:0000313" key="2">
    <source>
        <dbReference type="EMBL" id="CAG8546549.1"/>
    </source>
</evidence>
<reference evidence="2" key="1">
    <citation type="submission" date="2021-06" db="EMBL/GenBank/DDBJ databases">
        <authorList>
            <person name="Kallberg Y."/>
            <person name="Tangrot J."/>
            <person name="Rosling A."/>
        </authorList>
    </citation>
    <scope>NUCLEOTIDE SEQUENCE</scope>
    <source>
        <strain evidence="2">IA702</strain>
    </source>
</reference>
<dbReference type="OrthoDB" id="1470350at2759"/>
<dbReference type="AlphaFoldDB" id="A0A9N9FP39"/>
<accession>A0A9N9FP39</accession>
<organism evidence="2 3">
    <name type="scientific">Paraglomus occultum</name>
    <dbReference type="NCBI Taxonomy" id="144539"/>
    <lineage>
        <taxon>Eukaryota</taxon>
        <taxon>Fungi</taxon>
        <taxon>Fungi incertae sedis</taxon>
        <taxon>Mucoromycota</taxon>
        <taxon>Glomeromycotina</taxon>
        <taxon>Glomeromycetes</taxon>
        <taxon>Paraglomerales</taxon>
        <taxon>Paraglomeraceae</taxon>
        <taxon>Paraglomus</taxon>
    </lineage>
</organism>
<dbReference type="EMBL" id="CAJVPJ010000654">
    <property type="protein sequence ID" value="CAG8546549.1"/>
    <property type="molecule type" value="Genomic_DNA"/>
</dbReference>
<gene>
    <name evidence="2" type="ORF">POCULU_LOCUS4801</name>
</gene>
<protein>
    <submittedName>
        <fullName evidence="2">1341_t:CDS:1</fullName>
    </submittedName>
</protein>
<dbReference type="InterPro" id="IPR030395">
    <property type="entry name" value="GP_PDE_dom"/>
</dbReference>
<dbReference type="SUPFAM" id="SSF51695">
    <property type="entry name" value="PLC-like phosphodiesterases"/>
    <property type="match status" value="1"/>
</dbReference>
<dbReference type="Pfam" id="PF03009">
    <property type="entry name" value="GDPD"/>
    <property type="match status" value="1"/>
</dbReference>
<feature type="domain" description="GP-PDE" evidence="1">
    <location>
        <begin position="40"/>
        <end position="279"/>
    </location>
</feature>
<dbReference type="GO" id="GO:0008081">
    <property type="term" value="F:phosphoric diester hydrolase activity"/>
    <property type="evidence" value="ECO:0007669"/>
    <property type="project" value="InterPro"/>
</dbReference>
<sequence length="332" mass="37744">MGKQPLNNNEITQSKMTKIFLNDIVSTVNKASECSNIHRPYIIGHRGSNKYPENTVLGIEQVIADGADGIEFDLQMTADDQIIICHDPTLDRTTTGSGRISLVPYYGVIEHLRTKGNPQCPIPRVDDIIEVIMRPENSHVFAVLDIKFNNGPTILEVLSSILKKYSNDDLSIFKTRLFLGIWHPSFLPYCHSYLPQIPIMHIGMSLQVAETYFPDVAGYNLLFVSLSGFHAQKFIDNARANGKLVFVWVVNHRGSYNYCRRRGVDGVMTDWTEYLLKLDAEWDENESVFGRIGRIVRMCLYTVWKVIAERRIIKRMNSIAPKEAGVQSLHVN</sequence>
<dbReference type="PANTHER" id="PTHR43805:SF1">
    <property type="entry name" value="GP-PDE DOMAIN-CONTAINING PROTEIN"/>
    <property type="match status" value="1"/>
</dbReference>
<evidence type="ECO:0000259" key="1">
    <source>
        <dbReference type="PROSITE" id="PS51704"/>
    </source>
</evidence>
<proteinExistence type="predicted"/>
<dbReference type="Gene3D" id="3.20.20.190">
    <property type="entry name" value="Phosphatidylinositol (PI) phosphodiesterase"/>
    <property type="match status" value="1"/>
</dbReference>
<dbReference type="PROSITE" id="PS51704">
    <property type="entry name" value="GP_PDE"/>
    <property type="match status" value="1"/>
</dbReference>
<name>A0A9N9FP39_9GLOM</name>
<evidence type="ECO:0000313" key="3">
    <source>
        <dbReference type="Proteomes" id="UP000789572"/>
    </source>
</evidence>
<comment type="caution">
    <text evidence="2">The sequence shown here is derived from an EMBL/GenBank/DDBJ whole genome shotgun (WGS) entry which is preliminary data.</text>
</comment>
<dbReference type="PANTHER" id="PTHR43805">
    <property type="entry name" value="GLYCEROPHOSPHORYL DIESTER PHOSPHODIESTERASE"/>
    <property type="match status" value="1"/>
</dbReference>
<dbReference type="Proteomes" id="UP000789572">
    <property type="component" value="Unassembled WGS sequence"/>
</dbReference>
<dbReference type="GO" id="GO:0006629">
    <property type="term" value="P:lipid metabolic process"/>
    <property type="evidence" value="ECO:0007669"/>
    <property type="project" value="InterPro"/>
</dbReference>